<evidence type="ECO:0000313" key="13">
    <source>
        <dbReference type="EMBL" id="KAK1749765.1"/>
    </source>
</evidence>
<dbReference type="Gene3D" id="1.10.4080.10">
    <property type="entry name" value="ADP-ribosylation/Crystallin J1"/>
    <property type="match status" value="1"/>
</dbReference>
<protein>
    <recommendedName>
        <fullName evidence="4">ADP-ribosylhydrolase ARH3</fullName>
        <ecNumber evidence="2">3.2.1.143</ecNumber>
    </recommendedName>
    <alternativeName>
        <fullName evidence="5">ADP-ribose glycohydrolase ARH3</fullName>
    </alternativeName>
    <alternativeName>
        <fullName evidence="6">ADP-ribosylhydrolase 3</fullName>
    </alternativeName>
    <alternativeName>
        <fullName evidence="9">O-acetyl-ADP-ribose deacetylase ARH3</fullName>
    </alternativeName>
    <alternativeName>
        <fullName evidence="10">Poly(ADP-ribose) glycohydrolase ARH3</fullName>
    </alternativeName>
    <alternativeName>
        <fullName evidence="8">[Protein ADP-ribosylarginine] hydrolase-like protein 2</fullName>
    </alternativeName>
    <alternativeName>
        <fullName evidence="7">[Protein ADP-ribosylserine] hydrolase</fullName>
    </alternativeName>
</protein>
<comment type="caution">
    <text evidence="13">The sequence shown here is derived from an EMBL/GenBank/DDBJ whole genome shotgun (WGS) entry which is preliminary data.</text>
</comment>
<dbReference type="InterPro" id="IPR005502">
    <property type="entry name" value="Ribosyl_crysJ1"/>
</dbReference>
<feature type="binding site" evidence="12">
    <location>
        <position position="207"/>
    </location>
    <ligand>
        <name>Mg(2+)</name>
        <dbReference type="ChEBI" id="CHEBI:18420"/>
        <label>1</label>
    </ligand>
</feature>
<dbReference type="AlphaFoldDB" id="A0AAJ0B150"/>
<dbReference type="GO" id="GO:0046872">
    <property type="term" value="F:metal ion binding"/>
    <property type="evidence" value="ECO:0007669"/>
    <property type="project" value="UniProtKB-KW"/>
</dbReference>
<evidence type="ECO:0000313" key="14">
    <source>
        <dbReference type="Proteomes" id="UP001239445"/>
    </source>
</evidence>
<evidence type="ECO:0000256" key="3">
    <source>
        <dbReference type="ARBA" id="ARBA00022801"/>
    </source>
</evidence>
<organism evidence="13 14">
    <name type="scientific">Echria macrotheca</name>
    <dbReference type="NCBI Taxonomy" id="438768"/>
    <lineage>
        <taxon>Eukaryota</taxon>
        <taxon>Fungi</taxon>
        <taxon>Dikarya</taxon>
        <taxon>Ascomycota</taxon>
        <taxon>Pezizomycotina</taxon>
        <taxon>Sordariomycetes</taxon>
        <taxon>Sordariomycetidae</taxon>
        <taxon>Sordariales</taxon>
        <taxon>Schizotheciaceae</taxon>
        <taxon>Echria</taxon>
    </lineage>
</organism>
<gene>
    <name evidence="13" type="ORF">QBC47DRAFT_395279</name>
</gene>
<evidence type="ECO:0000256" key="4">
    <source>
        <dbReference type="ARBA" id="ARBA00041057"/>
    </source>
</evidence>
<evidence type="ECO:0000256" key="8">
    <source>
        <dbReference type="ARBA" id="ARBA00042850"/>
    </source>
</evidence>
<evidence type="ECO:0000256" key="1">
    <source>
        <dbReference type="ARBA" id="ARBA00010702"/>
    </source>
</evidence>
<proteinExistence type="inferred from homology"/>
<dbReference type="Pfam" id="PF03747">
    <property type="entry name" value="ADP_ribosyl_GH"/>
    <property type="match status" value="1"/>
</dbReference>
<dbReference type="GO" id="GO:0004649">
    <property type="term" value="F:poly(ADP-ribose) glycohydrolase activity"/>
    <property type="evidence" value="ECO:0007669"/>
    <property type="project" value="UniProtKB-EC"/>
</dbReference>
<evidence type="ECO:0000256" key="11">
    <source>
        <dbReference type="ARBA" id="ARBA00049015"/>
    </source>
</evidence>
<comment type="similarity">
    <text evidence="1">Belongs to the ADP-ribosylglycohydrolase family.</text>
</comment>
<evidence type="ECO:0000256" key="6">
    <source>
        <dbReference type="ARBA" id="ARBA00042471"/>
    </source>
</evidence>
<reference evidence="13" key="1">
    <citation type="submission" date="2023-06" db="EMBL/GenBank/DDBJ databases">
        <title>Genome-scale phylogeny and comparative genomics of the fungal order Sordariales.</title>
        <authorList>
            <consortium name="Lawrence Berkeley National Laboratory"/>
            <person name="Hensen N."/>
            <person name="Bonometti L."/>
            <person name="Westerberg I."/>
            <person name="Brannstrom I.O."/>
            <person name="Guillou S."/>
            <person name="Cros-Aarteil S."/>
            <person name="Calhoun S."/>
            <person name="Haridas S."/>
            <person name="Kuo A."/>
            <person name="Mondo S."/>
            <person name="Pangilinan J."/>
            <person name="Riley R."/>
            <person name="Labutti K."/>
            <person name="Andreopoulos B."/>
            <person name="Lipzen A."/>
            <person name="Chen C."/>
            <person name="Yanf M."/>
            <person name="Daum C."/>
            <person name="Ng V."/>
            <person name="Clum A."/>
            <person name="Steindorff A."/>
            <person name="Ohm R."/>
            <person name="Martin F."/>
            <person name="Silar P."/>
            <person name="Natvig D."/>
            <person name="Lalanne C."/>
            <person name="Gautier V."/>
            <person name="Ament-Velasquez S.L."/>
            <person name="Kruys A."/>
            <person name="Hutchinson M.I."/>
            <person name="Powell A.J."/>
            <person name="Barry K."/>
            <person name="Miller A.N."/>
            <person name="Grigoriev I.V."/>
            <person name="Debuchy R."/>
            <person name="Gladieux P."/>
            <person name="Thoren M.H."/>
            <person name="Johannesson H."/>
        </authorList>
    </citation>
    <scope>NUCLEOTIDE SEQUENCE</scope>
    <source>
        <strain evidence="13">PSN4</strain>
    </source>
</reference>
<dbReference type="PANTHER" id="PTHR16222:SF24">
    <property type="entry name" value="ADP-RIBOSYLHYDROLASE ARH3"/>
    <property type="match status" value="1"/>
</dbReference>
<dbReference type="InterPro" id="IPR050792">
    <property type="entry name" value="ADP-ribosylglycohydrolase"/>
</dbReference>
<evidence type="ECO:0000256" key="7">
    <source>
        <dbReference type="ARBA" id="ARBA00042722"/>
    </source>
</evidence>
<keyword evidence="3" id="KW-0378">Hydrolase</keyword>
<comment type="catalytic activity">
    <reaction evidence="11">
        <text>alpha-NAD(+) + H2O = ADP-D-ribose + nicotinamide + H(+)</text>
        <dbReference type="Rhea" id="RHEA:68792"/>
        <dbReference type="ChEBI" id="CHEBI:15377"/>
        <dbReference type="ChEBI" id="CHEBI:15378"/>
        <dbReference type="ChEBI" id="CHEBI:17154"/>
        <dbReference type="ChEBI" id="CHEBI:57967"/>
        <dbReference type="ChEBI" id="CHEBI:77017"/>
    </reaction>
</comment>
<comment type="cofactor">
    <cofactor evidence="12">
        <name>Mg(2+)</name>
        <dbReference type="ChEBI" id="CHEBI:18420"/>
    </cofactor>
    <text evidence="12">Binds 2 magnesium ions per subunit.</text>
</comment>
<dbReference type="SUPFAM" id="SSF101478">
    <property type="entry name" value="ADP-ribosylglycohydrolase"/>
    <property type="match status" value="1"/>
</dbReference>
<keyword evidence="14" id="KW-1185">Reference proteome</keyword>
<evidence type="ECO:0000256" key="2">
    <source>
        <dbReference type="ARBA" id="ARBA00012255"/>
    </source>
</evidence>
<dbReference type="EC" id="3.2.1.143" evidence="2"/>
<keyword evidence="12" id="KW-0460">Magnesium</keyword>
<feature type="binding site" evidence="12">
    <location>
        <position position="208"/>
    </location>
    <ligand>
        <name>Mg(2+)</name>
        <dbReference type="ChEBI" id="CHEBI:18420"/>
        <label>1</label>
    </ligand>
</feature>
<evidence type="ECO:0000256" key="5">
    <source>
        <dbReference type="ARBA" id="ARBA00042398"/>
    </source>
</evidence>
<sequence>MLDWYEGRWPGRVEGETPVDVGGATALGLRKFRNTGDPKTSGAGEGKAGNGSLMRCLPTGLFQHNEDKLLAESMAISAITHDDFLCTISCAYYNSVVRYLLDGVPAEKAMHVSLDVIGNCVPYEKRNEKSRLAAQKVYRAAHWASLIHLDDLAARGPKNALNGPQILPLGASGFVLESLTIALAALLDPRPLEDVLVDIVKIGRDTDTNGAIAGGLLGAQRGLEAIPQRWRDKLQFGSEFTALVDEILALRRSPSP</sequence>
<dbReference type="InterPro" id="IPR036705">
    <property type="entry name" value="Ribosyl_crysJ1_sf"/>
</dbReference>
<dbReference type="Proteomes" id="UP001239445">
    <property type="component" value="Unassembled WGS sequence"/>
</dbReference>
<evidence type="ECO:0000256" key="12">
    <source>
        <dbReference type="PIRSR" id="PIRSR605502-1"/>
    </source>
</evidence>
<feature type="binding site" evidence="12">
    <location>
        <position position="205"/>
    </location>
    <ligand>
        <name>Mg(2+)</name>
        <dbReference type="ChEBI" id="CHEBI:18420"/>
        <label>1</label>
    </ligand>
</feature>
<evidence type="ECO:0000256" key="10">
    <source>
        <dbReference type="ARBA" id="ARBA00043193"/>
    </source>
</evidence>
<evidence type="ECO:0000256" key="9">
    <source>
        <dbReference type="ARBA" id="ARBA00043187"/>
    </source>
</evidence>
<dbReference type="PANTHER" id="PTHR16222">
    <property type="entry name" value="ADP-RIBOSYLGLYCOHYDROLASE"/>
    <property type="match status" value="1"/>
</dbReference>
<name>A0AAJ0B150_9PEZI</name>
<dbReference type="EMBL" id="MU839852">
    <property type="protein sequence ID" value="KAK1749765.1"/>
    <property type="molecule type" value="Genomic_DNA"/>
</dbReference>
<keyword evidence="12" id="KW-0479">Metal-binding</keyword>
<accession>A0AAJ0B150</accession>